<dbReference type="InterPro" id="IPR000924">
    <property type="entry name" value="Glu/Gln-tRNA-synth"/>
</dbReference>
<dbReference type="InterPro" id="IPR020059">
    <property type="entry name" value="Glu/Gln-tRNA-synth_Ib_codon-bd"/>
</dbReference>
<evidence type="ECO:0000313" key="13">
    <source>
        <dbReference type="Proteomes" id="UP001297600"/>
    </source>
</evidence>
<dbReference type="InterPro" id="IPR050132">
    <property type="entry name" value="Gln/Glu-tRNA_Ligase"/>
</dbReference>
<dbReference type="Pfam" id="PF00749">
    <property type="entry name" value="tRNA-synt_1c"/>
    <property type="match status" value="2"/>
</dbReference>
<reference evidence="12 13" key="1">
    <citation type="submission" date="2022-02" db="EMBL/GenBank/DDBJ databases">
        <title>Mesosutterella porci, a novel member of the family Sutterellaceae from pig feces.</title>
        <authorList>
            <person name="Wylensek D."/>
            <person name="Clavel T."/>
        </authorList>
    </citation>
    <scope>NUCLEOTIDE SEQUENCE [LARGE SCALE GENOMIC DNA]</scope>
    <source>
        <strain evidence="13">oilRF-744-wt-GAM-9</strain>
    </source>
</reference>
<feature type="domain" description="Glutamyl/glutaminyl-tRNA synthetase class Ib anti-codon binding" evidence="10">
    <location>
        <begin position="472"/>
        <end position="577"/>
    </location>
</feature>
<keyword evidence="2 8" id="KW-0436">Ligase</keyword>
<dbReference type="InterPro" id="IPR020061">
    <property type="entry name" value="Glu_tRNA_lig_a-bdl"/>
</dbReference>
<evidence type="ECO:0000256" key="4">
    <source>
        <dbReference type="ARBA" id="ARBA00022840"/>
    </source>
</evidence>
<keyword evidence="1" id="KW-0963">Cytoplasm</keyword>
<dbReference type="Proteomes" id="UP001297600">
    <property type="component" value="Unassembled WGS sequence"/>
</dbReference>
<dbReference type="PRINTS" id="PR00987">
    <property type="entry name" value="TRNASYNTHGLU"/>
</dbReference>
<gene>
    <name evidence="12" type="ORF">MAF45_09305</name>
</gene>
<dbReference type="InterPro" id="IPR011035">
    <property type="entry name" value="Ribosomal_bL25/Gln-tRNA_synth"/>
</dbReference>
<dbReference type="SUPFAM" id="SSF52374">
    <property type="entry name" value="Nucleotidylyl transferase"/>
    <property type="match status" value="2"/>
</dbReference>
<evidence type="ECO:0000259" key="11">
    <source>
        <dbReference type="Pfam" id="PF20974"/>
    </source>
</evidence>
<dbReference type="SUPFAM" id="SSF50715">
    <property type="entry name" value="Ribosomal protein L25-like"/>
    <property type="match status" value="1"/>
</dbReference>
<name>A0ABS9MSQ2_9BURK</name>
<evidence type="ECO:0000256" key="2">
    <source>
        <dbReference type="ARBA" id="ARBA00022598"/>
    </source>
</evidence>
<protein>
    <recommendedName>
        <fullName evidence="7">50S ribosomal protein L25</fullName>
    </recommendedName>
</protein>
<sequence length="693" mass="78543">MSNTGDNKTVETAEASNFIEKIIEEDLSRGSTVPRKWCGHPAPYSEQEKGQEDTARIRTRFPPEPNGYLHIGHAKSICLNFGLARKFGGCCHLRFDDTNPGKESSEYVESIKESVKWLGFDWEENGRSNLFFASSYFKWMNQFAEYLIRIGYAYVDEQTQEQMKENRGTLTEPGRNSPFRDRAPEESLRLFREMKEGKHPEGSMVLRAKIDMASPNVNLRDPAIYRIRFAEHQETGNEWCIYPMYTFAHPIEDSLENITHSICTLEFEDQRAFYDWALERIVPLLRTPQFEEAGRVLRAMAGGSDDRADAFLAACVANRAKLGSSEPERRAAAILDRHAEAGTSPTRGTEDARSLFALMLERTELFTPLLQHALDVVRPNFFLLSHQHEFNRLNLSNVVLSKRKLISLVKEGLVDGWDDPRMPTLMGLRRRGYTPASVRNFVKKCGVSRVAGGSIDYSVLENSLREDLDDKAPRRMAVLRPLKLVIDNYPQGASELVRASNHPKKPEMGERDVPFSGELWIEESDFALDPPKGFKRLTLPKDGSPARKVRLRAAYIIEPVSCEKDESGRVTVVHARYFPETKSGTAGSEAVKAKATIHWVDAKQGVPAEFRIYGRLFEVEHPEAEDADYRTLINPHAKQILKGFVEPALAQAHGDDKFQFERTGYFVADRVVHAPGRPVFNLAVTLRDSKGKF</sequence>
<evidence type="ECO:0000313" key="12">
    <source>
        <dbReference type="EMBL" id="MCG5031634.1"/>
    </source>
</evidence>
<evidence type="ECO:0000256" key="6">
    <source>
        <dbReference type="ARBA" id="ARBA00023146"/>
    </source>
</evidence>
<dbReference type="InterPro" id="IPR001412">
    <property type="entry name" value="aa-tRNA-synth_I_CS"/>
</dbReference>
<dbReference type="PROSITE" id="PS00178">
    <property type="entry name" value="AA_TRNA_LIGASE_I"/>
    <property type="match status" value="1"/>
</dbReference>
<dbReference type="Pfam" id="PF20974">
    <property type="entry name" value="tRNA-synt_1c_C2"/>
    <property type="match status" value="1"/>
</dbReference>
<keyword evidence="13" id="KW-1185">Reference proteome</keyword>
<dbReference type="RefSeq" id="WP_237979844.1">
    <property type="nucleotide sequence ID" value="NZ_JAKNCT010000011.1"/>
</dbReference>
<keyword evidence="4 8" id="KW-0067">ATP-binding</keyword>
<organism evidence="12 13">
    <name type="scientific">Mesosutterella porci</name>
    <dbReference type="NCBI Taxonomy" id="2915351"/>
    <lineage>
        <taxon>Bacteria</taxon>
        <taxon>Pseudomonadati</taxon>
        <taxon>Pseudomonadota</taxon>
        <taxon>Betaproteobacteria</taxon>
        <taxon>Burkholderiales</taxon>
        <taxon>Sutterellaceae</taxon>
        <taxon>Mesosutterella</taxon>
    </lineage>
</organism>
<dbReference type="InterPro" id="IPR049437">
    <property type="entry name" value="tRNA-synt_1c_C2"/>
</dbReference>
<comment type="caution">
    <text evidence="12">The sequence shown here is derived from an EMBL/GenBank/DDBJ whole genome shotgun (WGS) entry which is preliminary data.</text>
</comment>
<dbReference type="Gene3D" id="1.10.1160.10">
    <property type="entry name" value="Glutamyl-trna Synthetase, Domain 2"/>
    <property type="match status" value="1"/>
</dbReference>
<dbReference type="InterPro" id="IPR020058">
    <property type="entry name" value="Glu/Gln-tRNA-synth_Ib_cat-dom"/>
</dbReference>
<dbReference type="InterPro" id="IPR020056">
    <property type="entry name" value="Rbsml_bL25/Gln-tRNA_synth_N"/>
</dbReference>
<dbReference type="Gene3D" id="3.90.800.10">
    <property type="entry name" value="Glutamyl-tRNA Synthetase, Domain 3"/>
    <property type="match status" value="1"/>
</dbReference>
<accession>A0ABS9MSQ2</accession>
<dbReference type="Pfam" id="PF03950">
    <property type="entry name" value="tRNA-synt_1c_C"/>
    <property type="match status" value="1"/>
</dbReference>
<feature type="domain" description="Glutamyl/glutaminyl-tRNA synthetase class Ib catalytic" evidence="9">
    <location>
        <begin position="57"/>
        <end position="281"/>
    </location>
</feature>
<keyword evidence="6 8" id="KW-0030">Aminoacyl-tRNA synthetase</keyword>
<dbReference type="EMBL" id="JAKNCT010000011">
    <property type="protein sequence ID" value="MCG5031634.1"/>
    <property type="molecule type" value="Genomic_DNA"/>
</dbReference>
<evidence type="ECO:0000256" key="1">
    <source>
        <dbReference type="ARBA" id="ARBA00022490"/>
    </source>
</evidence>
<proteinExistence type="inferred from homology"/>
<dbReference type="PANTHER" id="PTHR43097">
    <property type="entry name" value="GLUTAMINE-TRNA LIGASE"/>
    <property type="match status" value="1"/>
</dbReference>
<evidence type="ECO:0000259" key="10">
    <source>
        <dbReference type="Pfam" id="PF03950"/>
    </source>
</evidence>
<dbReference type="Gene3D" id="2.40.240.10">
    <property type="entry name" value="Ribosomal Protein L25, Chain P"/>
    <property type="match status" value="2"/>
</dbReference>
<evidence type="ECO:0000256" key="5">
    <source>
        <dbReference type="ARBA" id="ARBA00022917"/>
    </source>
</evidence>
<evidence type="ECO:0000256" key="7">
    <source>
        <dbReference type="ARBA" id="ARBA00035479"/>
    </source>
</evidence>
<evidence type="ECO:0000256" key="3">
    <source>
        <dbReference type="ARBA" id="ARBA00022741"/>
    </source>
</evidence>
<dbReference type="InterPro" id="IPR014729">
    <property type="entry name" value="Rossmann-like_a/b/a_fold"/>
</dbReference>
<keyword evidence="3 8" id="KW-0547">Nucleotide-binding</keyword>
<dbReference type="PANTHER" id="PTHR43097:SF5">
    <property type="entry name" value="GLUTAMATE--TRNA LIGASE"/>
    <property type="match status" value="1"/>
</dbReference>
<dbReference type="Gene3D" id="3.40.50.620">
    <property type="entry name" value="HUPs"/>
    <property type="match status" value="1"/>
</dbReference>
<evidence type="ECO:0000259" key="9">
    <source>
        <dbReference type="Pfam" id="PF00749"/>
    </source>
</evidence>
<keyword evidence="5 8" id="KW-0648">Protein biosynthesis</keyword>
<feature type="domain" description="tRNA synthetases class I (E and Q) anti-codon binding" evidence="11">
    <location>
        <begin position="596"/>
        <end position="669"/>
    </location>
</feature>
<dbReference type="GO" id="GO:0016874">
    <property type="term" value="F:ligase activity"/>
    <property type="evidence" value="ECO:0007669"/>
    <property type="project" value="UniProtKB-KW"/>
</dbReference>
<evidence type="ECO:0000256" key="8">
    <source>
        <dbReference type="RuleBase" id="RU363037"/>
    </source>
</evidence>
<feature type="domain" description="Glutamyl/glutaminyl-tRNA synthetase class Ib catalytic" evidence="9">
    <location>
        <begin position="385"/>
        <end position="468"/>
    </location>
</feature>
<comment type="similarity">
    <text evidence="8">Belongs to the class-I aminoacyl-tRNA synthetase family.</text>
</comment>